<evidence type="ECO:0000313" key="1">
    <source>
        <dbReference type="EMBL" id="KAJ1200282.1"/>
    </source>
</evidence>
<name>A0AAV7VJC3_PLEWA</name>
<keyword evidence="2" id="KW-1185">Reference proteome</keyword>
<feature type="non-terminal residue" evidence="1">
    <location>
        <position position="1"/>
    </location>
</feature>
<sequence length="105" mass="12140">RDLRLQLAWLAVEEGRAEVEKALVQERMAEAERAFARERLAFECSLTRLDEPTLQVESSGGNNFNCSVRDNPHMPTDLVAGFKKGEDIHQWLREYEETLVVRRIP</sequence>
<protein>
    <submittedName>
        <fullName evidence="1">Uncharacterized protein</fullName>
    </submittedName>
</protein>
<evidence type="ECO:0000313" key="2">
    <source>
        <dbReference type="Proteomes" id="UP001066276"/>
    </source>
</evidence>
<proteinExistence type="predicted"/>
<comment type="caution">
    <text evidence="1">The sequence shown here is derived from an EMBL/GenBank/DDBJ whole genome shotgun (WGS) entry which is preliminary data.</text>
</comment>
<dbReference type="AlphaFoldDB" id="A0AAV7VJC3"/>
<reference evidence="1" key="1">
    <citation type="journal article" date="2022" name="bioRxiv">
        <title>Sequencing and chromosome-scale assembly of the giantPleurodeles waltlgenome.</title>
        <authorList>
            <person name="Brown T."/>
            <person name="Elewa A."/>
            <person name="Iarovenko S."/>
            <person name="Subramanian E."/>
            <person name="Araus A.J."/>
            <person name="Petzold A."/>
            <person name="Susuki M."/>
            <person name="Suzuki K.-i.T."/>
            <person name="Hayashi T."/>
            <person name="Toyoda A."/>
            <person name="Oliveira C."/>
            <person name="Osipova E."/>
            <person name="Leigh N.D."/>
            <person name="Simon A."/>
            <person name="Yun M.H."/>
        </authorList>
    </citation>
    <scope>NUCLEOTIDE SEQUENCE</scope>
    <source>
        <strain evidence="1">20211129_DDA</strain>
        <tissue evidence="1">Liver</tissue>
    </source>
</reference>
<dbReference type="EMBL" id="JANPWB010000003">
    <property type="protein sequence ID" value="KAJ1200282.1"/>
    <property type="molecule type" value="Genomic_DNA"/>
</dbReference>
<dbReference type="Proteomes" id="UP001066276">
    <property type="component" value="Chromosome 2_1"/>
</dbReference>
<organism evidence="1 2">
    <name type="scientific">Pleurodeles waltl</name>
    <name type="common">Iberian ribbed newt</name>
    <dbReference type="NCBI Taxonomy" id="8319"/>
    <lineage>
        <taxon>Eukaryota</taxon>
        <taxon>Metazoa</taxon>
        <taxon>Chordata</taxon>
        <taxon>Craniata</taxon>
        <taxon>Vertebrata</taxon>
        <taxon>Euteleostomi</taxon>
        <taxon>Amphibia</taxon>
        <taxon>Batrachia</taxon>
        <taxon>Caudata</taxon>
        <taxon>Salamandroidea</taxon>
        <taxon>Salamandridae</taxon>
        <taxon>Pleurodelinae</taxon>
        <taxon>Pleurodeles</taxon>
    </lineage>
</organism>
<gene>
    <name evidence="1" type="ORF">NDU88_004106</name>
</gene>
<accession>A0AAV7VJC3</accession>